<proteinExistence type="predicted"/>
<dbReference type="EMBL" id="JHEG02000001">
    <property type="protein sequence ID" value="KIE14009.1"/>
    <property type="molecule type" value="Genomic_DNA"/>
</dbReference>
<gene>
    <name evidence="2" type="ORF">DA73_0201355</name>
</gene>
<protein>
    <submittedName>
        <fullName evidence="2">Uncharacterized protein</fullName>
    </submittedName>
</protein>
<comment type="caution">
    <text evidence="2">The sequence shown here is derived from an EMBL/GenBank/DDBJ whole genome shotgun (WGS) entry which is preliminary data.</text>
</comment>
<keyword evidence="1" id="KW-0472">Membrane</keyword>
<keyword evidence="1" id="KW-1133">Transmembrane helix</keyword>
<keyword evidence="1" id="KW-0812">Transmembrane</keyword>
<organism evidence="2">
    <name type="scientific">Tolypothrix bouteillei VB521301</name>
    <dbReference type="NCBI Taxonomy" id="1479485"/>
    <lineage>
        <taxon>Bacteria</taxon>
        <taxon>Bacillati</taxon>
        <taxon>Cyanobacteriota</taxon>
        <taxon>Cyanophyceae</taxon>
        <taxon>Nostocales</taxon>
        <taxon>Tolypothrichaceae</taxon>
        <taxon>Tolypothrix</taxon>
    </lineage>
</organism>
<sequence length="465" mass="53318">MKNFTISLYAFHLRHTLSDDPDDVVEDANLLWENLVKVGENSLPFPGLKNLRSKLIYSYQDGKYEHSLEIVRKRFWLIDSQGLDLGSLPTKQGFEIKAELNPFLLNDTYAVDLTISPDPPDISIDVTQLQHFAIKYLLPSHIEASLGQTLWIYGEVEQSKDCCSLAEKLATALVEEFSLKIEKINQGELFGSQIFQYQITDSSEPDNPIKQCQIFIVINNNNSKTLELFGKAYDCLLNLICSFHKIHYIYSQARDRYREAKRIYNYLGNTIQKFNNLIVQTPTTATDELEEILADIPQKSLDYSRCLQDLQIHLTALRTNIKNYNICLDNIAVLTREGTPQFWLNFLNKDCQKYAEQIQTYLDYLTPRQELFQQVIDTIRGIVETQLTKQTRSLELTVQIIGIAFGGGAIVSGVVTQHIDKPFAPINFKSPFHPLVLSLFWSILATIAFGLLAWVVTKFQHYKNK</sequence>
<feature type="transmembrane region" description="Helical" evidence="1">
    <location>
        <begin position="396"/>
        <end position="415"/>
    </location>
</feature>
<evidence type="ECO:0000313" key="2">
    <source>
        <dbReference type="EMBL" id="KIE14009.1"/>
    </source>
</evidence>
<evidence type="ECO:0000256" key="1">
    <source>
        <dbReference type="SAM" id="Phobius"/>
    </source>
</evidence>
<dbReference type="AlphaFoldDB" id="A0A0C1R8X9"/>
<reference evidence="2" key="1">
    <citation type="journal article" date="2015" name="Genome Announc.">
        <title>Draft Genome Sequence of Tolypothrix boutellei Strain VB521301.</title>
        <authorList>
            <person name="Chandrababunaidu M.M."/>
            <person name="Singh D."/>
            <person name="Sen D."/>
            <person name="Bhan S."/>
            <person name="Das S."/>
            <person name="Gupta A."/>
            <person name="Adhikary S.P."/>
            <person name="Tripathy S."/>
        </authorList>
    </citation>
    <scope>NUCLEOTIDE SEQUENCE</scope>
    <source>
        <strain evidence="2">VB521301</strain>
    </source>
</reference>
<name>A0A0C1R8X9_9CYAN</name>
<feature type="transmembrane region" description="Helical" evidence="1">
    <location>
        <begin position="435"/>
        <end position="456"/>
    </location>
</feature>
<dbReference type="OrthoDB" id="448901at2"/>
<accession>A0A0C1R8X9</accession>